<dbReference type="PATRIC" id="fig|176280.10.peg.1953"/>
<evidence type="ECO:0000313" key="6">
    <source>
        <dbReference type="Proteomes" id="UP000001411"/>
    </source>
</evidence>
<dbReference type="Gene3D" id="3.90.1510.10">
    <property type="entry name" value="Glycerate kinase, domain 2"/>
    <property type="match status" value="1"/>
</dbReference>
<sequence>MSPYKVIIAPDSFKESMSAKEAALAIKDGFQEVFDSSTIYDIIPMADGGEGTTEVLKEALNATSYCVEVKDPLNRNIMASYARSDEHQTAIIEMAAASGLALLSKDERDPSITTSYGTGQLINDALNHDVNKIILGIGGSATNDGGVGMLKALGVSFKDKNNQEIRDGGLALSQIEYIDITRINPRLKDVNIKVACDVTNPLLGDNGATIVYGPQKGAQQKMIPKLDSALRHYHDKIERELNMNVKDIPGAGAAGGMGTALIAFLNAKLRPGIDVVLEETQFKQRIKDANLVVTGEGKMDKQTIYGKTPIGVAKVAKSYDIPVIAICGSLGKDYEAIYHHGIDSVFSIMERPCHLDEALKEGALHVKHTTINIARLLQVKIEK</sequence>
<proteinExistence type="inferred from homology"/>
<reference evidence="5 6" key="1">
    <citation type="journal article" date="2003" name="Mol. Microbiol.">
        <title>Genome-based analysis of virulence genes in a non-biofilm-forming Staphylococcus epidermidis strain (ATCC 12228).</title>
        <authorList>
            <person name="Zhang Y.Q."/>
            <person name="Ren S.X."/>
            <person name="Li H.L."/>
            <person name="Wang Y.X."/>
            <person name="Fu G."/>
            <person name="Yang J."/>
            <person name="Qin Z.Q."/>
            <person name="Miao Y.G."/>
            <person name="Wang W.Y."/>
            <person name="Chen R.S."/>
            <person name="Shen Y."/>
            <person name="Chen Z."/>
            <person name="Yuan Z.H."/>
            <person name="Zhao G.P."/>
            <person name="Qu D."/>
            <person name="Danchin A."/>
            <person name="Wen Y.M."/>
        </authorList>
    </citation>
    <scope>NUCLEOTIDE SEQUENCE [LARGE SCALE GENOMIC DNA]</scope>
    <source>
        <strain evidence="6">ATCC 12228 / FDA PCI 1200</strain>
    </source>
</reference>
<organism evidence="5 6">
    <name type="scientific">Staphylococcus epidermidis (strain ATCC 12228 / FDA PCI 1200)</name>
    <dbReference type="NCBI Taxonomy" id="176280"/>
    <lineage>
        <taxon>Bacteria</taxon>
        <taxon>Bacillati</taxon>
        <taxon>Bacillota</taxon>
        <taxon>Bacilli</taxon>
        <taxon>Bacillales</taxon>
        <taxon>Staphylococcaceae</taxon>
        <taxon>Staphylococcus</taxon>
    </lineage>
</organism>
<evidence type="ECO:0000256" key="3">
    <source>
        <dbReference type="ARBA" id="ARBA00022777"/>
    </source>
</evidence>
<dbReference type="RefSeq" id="WP_001831597.1">
    <property type="nucleotide sequence ID" value="NC_004461.1"/>
</dbReference>
<dbReference type="InterPro" id="IPR036129">
    <property type="entry name" value="Glycerate_kinase_sf"/>
</dbReference>
<dbReference type="Pfam" id="PF02595">
    <property type="entry name" value="Gly_kinase"/>
    <property type="match status" value="1"/>
</dbReference>
<evidence type="ECO:0000313" key="5">
    <source>
        <dbReference type="EMBL" id="AAO05640.1"/>
    </source>
</evidence>
<dbReference type="NCBIfam" id="TIGR00045">
    <property type="entry name" value="glycerate kinase"/>
    <property type="match status" value="1"/>
</dbReference>
<dbReference type="eggNOG" id="COG1929">
    <property type="taxonomic scope" value="Bacteria"/>
</dbReference>
<dbReference type="Gene3D" id="3.40.50.10350">
    <property type="entry name" value="Glycerate kinase, domain 1"/>
    <property type="match status" value="1"/>
</dbReference>
<dbReference type="Proteomes" id="UP000001411">
    <property type="component" value="Chromosome"/>
</dbReference>
<dbReference type="PANTHER" id="PTHR21599:SF0">
    <property type="entry name" value="GLYCERATE KINASE"/>
    <property type="match status" value="1"/>
</dbReference>
<evidence type="ECO:0000256" key="2">
    <source>
        <dbReference type="ARBA" id="ARBA00022679"/>
    </source>
</evidence>
<dbReference type="OrthoDB" id="9774290at2"/>
<dbReference type="HOGENOM" id="CLU_028255_0_1_9"/>
<dbReference type="GO" id="GO:0031388">
    <property type="term" value="P:organic acid phosphorylation"/>
    <property type="evidence" value="ECO:0007669"/>
    <property type="project" value="UniProtKB-UniRule"/>
</dbReference>
<dbReference type="InterPro" id="IPR004381">
    <property type="entry name" value="Glycerate_kinase"/>
</dbReference>
<accession>A0A0H2VHZ9</accession>
<dbReference type="PIRSF" id="PIRSF006078">
    <property type="entry name" value="GlxK"/>
    <property type="match status" value="1"/>
</dbReference>
<dbReference type="PANTHER" id="PTHR21599">
    <property type="entry name" value="GLYCERATE KINASE"/>
    <property type="match status" value="1"/>
</dbReference>
<dbReference type="SUPFAM" id="SSF110738">
    <property type="entry name" value="Glycerate kinase I"/>
    <property type="match status" value="1"/>
</dbReference>
<name>A0A0H2VHZ9_STAES</name>
<keyword evidence="3 4" id="KW-0418">Kinase</keyword>
<protein>
    <submittedName>
        <fullName evidence="5">Glycerate kinase</fullName>
    </submittedName>
</protein>
<evidence type="ECO:0000256" key="4">
    <source>
        <dbReference type="PIRNR" id="PIRNR006078"/>
    </source>
</evidence>
<dbReference type="EMBL" id="AE015929">
    <property type="protein sequence ID" value="AAO05640.1"/>
    <property type="molecule type" value="Genomic_DNA"/>
</dbReference>
<dbReference type="AlphaFoldDB" id="A0A0H2VHZ9"/>
<dbReference type="InterPro" id="IPR018193">
    <property type="entry name" value="Glyc_kinase_flavodox-like_fold"/>
</dbReference>
<evidence type="ECO:0000256" key="1">
    <source>
        <dbReference type="ARBA" id="ARBA00006284"/>
    </source>
</evidence>
<keyword evidence="2 4" id="KW-0808">Transferase</keyword>
<dbReference type="GO" id="GO:0008887">
    <property type="term" value="F:glycerate kinase activity"/>
    <property type="evidence" value="ECO:0007669"/>
    <property type="project" value="UniProtKB-UniRule"/>
</dbReference>
<comment type="similarity">
    <text evidence="1 4">Belongs to the glycerate kinase type-1 family.</text>
</comment>
<gene>
    <name evidence="5" type="ordered locus">SE_1999</name>
</gene>
<dbReference type="InterPro" id="IPR018197">
    <property type="entry name" value="Glycerate_kinase_RE-like"/>
</dbReference>
<dbReference type="KEGG" id="sep:SE_1999"/>